<dbReference type="Gene3D" id="3.40.50.300">
    <property type="entry name" value="P-loop containing nucleotide triphosphate hydrolases"/>
    <property type="match status" value="1"/>
</dbReference>
<evidence type="ECO:0000313" key="4">
    <source>
        <dbReference type="Proteomes" id="UP000440578"/>
    </source>
</evidence>
<proteinExistence type="predicted"/>
<dbReference type="PANTHER" id="PTHR24073">
    <property type="entry name" value="DRAB5-RELATED"/>
    <property type="match status" value="1"/>
</dbReference>
<protein>
    <submittedName>
        <fullName evidence="3">GTP-binding protein YPT53</fullName>
    </submittedName>
</protein>
<dbReference type="GO" id="GO:0003924">
    <property type="term" value="F:GTPase activity"/>
    <property type="evidence" value="ECO:0007669"/>
    <property type="project" value="InterPro"/>
</dbReference>
<dbReference type="InterPro" id="IPR001806">
    <property type="entry name" value="Small_GTPase"/>
</dbReference>
<gene>
    <name evidence="3" type="primary">YPT53</name>
    <name evidence="3" type="ORF">FJT64_006378</name>
</gene>
<keyword evidence="4" id="KW-1185">Reference proteome</keyword>
<sequence length="118" mass="13385">MHRCPFCSLEAASREEMDRHVKTHLMEETGVGKTSLMLRMVERQPPVPAPTIGAAFFTFKMKIGTFLVNLQVWDTAGQERFGAMAPLYYRHANAALVVFDVTNYDSFSAVQRWIDGGW</sequence>
<keyword evidence="2" id="KW-0342">GTP-binding</keyword>
<dbReference type="AlphaFoldDB" id="A0A6A4VPJ1"/>
<dbReference type="PRINTS" id="PR00449">
    <property type="entry name" value="RASTRNSFRMNG"/>
</dbReference>
<dbReference type="InterPro" id="IPR005225">
    <property type="entry name" value="Small_GTP-bd"/>
</dbReference>
<dbReference type="PROSITE" id="PS51419">
    <property type="entry name" value="RAB"/>
    <property type="match status" value="1"/>
</dbReference>
<organism evidence="3 4">
    <name type="scientific">Amphibalanus amphitrite</name>
    <name type="common">Striped barnacle</name>
    <name type="synonym">Balanus amphitrite</name>
    <dbReference type="NCBI Taxonomy" id="1232801"/>
    <lineage>
        <taxon>Eukaryota</taxon>
        <taxon>Metazoa</taxon>
        <taxon>Ecdysozoa</taxon>
        <taxon>Arthropoda</taxon>
        <taxon>Crustacea</taxon>
        <taxon>Multicrustacea</taxon>
        <taxon>Cirripedia</taxon>
        <taxon>Thoracica</taxon>
        <taxon>Thoracicalcarea</taxon>
        <taxon>Balanomorpha</taxon>
        <taxon>Balanoidea</taxon>
        <taxon>Balanidae</taxon>
        <taxon>Amphibalaninae</taxon>
        <taxon>Amphibalanus</taxon>
    </lineage>
</organism>
<keyword evidence="1" id="KW-0547">Nucleotide-binding</keyword>
<dbReference type="CDD" id="cd00154">
    <property type="entry name" value="Rab"/>
    <property type="match status" value="1"/>
</dbReference>
<evidence type="ECO:0000256" key="1">
    <source>
        <dbReference type="ARBA" id="ARBA00022741"/>
    </source>
</evidence>
<evidence type="ECO:0000256" key="2">
    <source>
        <dbReference type="ARBA" id="ARBA00023134"/>
    </source>
</evidence>
<dbReference type="NCBIfam" id="TIGR00231">
    <property type="entry name" value="small_GTP"/>
    <property type="match status" value="1"/>
</dbReference>
<accession>A0A6A4VPJ1</accession>
<dbReference type="Pfam" id="PF00071">
    <property type="entry name" value="Ras"/>
    <property type="match status" value="1"/>
</dbReference>
<dbReference type="EMBL" id="VIIS01001580">
    <property type="protein sequence ID" value="KAF0296135.1"/>
    <property type="molecule type" value="Genomic_DNA"/>
</dbReference>
<evidence type="ECO:0000313" key="3">
    <source>
        <dbReference type="EMBL" id="KAF0296135.1"/>
    </source>
</evidence>
<dbReference type="OrthoDB" id="63533at2759"/>
<comment type="caution">
    <text evidence="3">The sequence shown here is derived from an EMBL/GenBank/DDBJ whole genome shotgun (WGS) entry which is preliminary data.</text>
</comment>
<dbReference type="Proteomes" id="UP000440578">
    <property type="component" value="Unassembled WGS sequence"/>
</dbReference>
<reference evidence="3 4" key="1">
    <citation type="submission" date="2019-07" db="EMBL/GenBank/DDBJ databases">
        <title>Draft genome assembly of a fouling barnacle, Amphibalanus amphitrite (Darwin, 1854): The first reference genome for Thecostraca.</title>
        <authorList>
            <person name="Kim W."/>
        </authorList>
    </citation>
    <scope>NUCLEOTIDE SEQUENCE [LARGE SCALE GENOMIC DNA]</scope>
    <source>
        <strain evidence="3">SNU_AA5</strain>
        <tissue evidence="3">Soma without cirri and trophi</tissue>
    </source>
</reference>
<dbReference type="SMART" id="SM00175">
    <property type="entry name" value="RAB"/>
    <property type="match status" value="1"/>
</dbReference>
<dbReference type="GO" id="GO:0005525">
    <property type="term" value="F:GTP binding"/>
    <property type="evidence" value="ECO:0007669"/>
    <property type="project" value="UniProtKB-KW"/>
</dbReference>
<dbReference type="SUPFAM" id="SSF52540">
    <property type="entry name" value="P-loop containing nucleoside triphosphate hydrolases"/>
    <property type="match status" value="1"/>
</dbReference>
<name>A0A6A4VPJ1_AMPAM</name>
<dbReference type="InterPro" id="IPR027417">
    <property type="entry name" value="P-loop_NTPase"/>
</dbReference>